<dbReference type="EMBL" id="ML741764">
    <property type="protein sequence ID" value="KAE8332949.1"/>
    <property type="molecule type" value="Genomic_DNA"/>
</dbReference>
<organism evidence="8 9">
    <name type="scientific">Aspergillus sergii</name>
    <dbReference type="NCBI Taxonomy" id="1034303"/>
    <lineage>
        <taxon>Eukaryota</taxon>
        <taxon>Fungi</taxon>
        <taxon>Dikarya</taxon>
        <taxon>Ascomycota</taxon>
        <taxon>Pezizomycotina</taxon>
        <taxon>Eurotiomycetes</taxon>
        <taxon>Eurotiomycetidae</taxon>
        <taxon>Eurotiales</taxon>
        <taxon>Aspergillaceae</taxon>
        <taxon>Aspergillus</taxon>
        <taxon>Aspergillus subgen. Circumdati</taxon>
    </lineage>
</organism>
<evidence type="ECO:0000256" key="5">
    <source>
        <dbReference type="ARBA" id="ARBA00038359"/>
    </source>
</evidence>
<evidence type="ECO:0000256" key="2">
    <source>
        <dbReference type="ARBA" id="ARBA00022692"/>
    </source>
</evidence>
<evidence type="ECO:0000313" key="9">
    <source>
        <dbReference type="Proteomes" id="UP000325945"/>
    </source>
</evidence>
<keyword evidence="9" id="KW-1185">Reference proteome</keyword>
<dbReference type="AlphaFoldDB" id="A0A5N6XLE7"/>
<keyword evidence="2 6" id="KW-0812">Transmembrane</keyword>
<feature type="transmembrane region" description="Helical" evidence="6">
    <location>
        <begin position="130"/>
        <end position="154"/>
    </location>
</feature>
<evidence type="ECO:0000313" key="8">
    <source>
        <dbReference type="EMBL" id="KAE8332949.1"/>
    </source>
</evidence>
<feature type="transmembrane region" description="Helical" evidence="6">
    <location>
        <begin position="174"/>
        <end position="193"/>
    </location>
</feature>
<feature type="domain" description="Rhodopsin" evidence="7">
    <location>
        <begin position="42"/>
        <end position="258"/>
    </location>
</feature>
<evidence type="ECO:0000256" key="6">
    <source>
        <dbReference type="SAM" id="Phobius"/>
    </source>
</evidence>
<protein>
    <recommendedName>
        <fullName evidence="7">Rhodopsin domain-containing protein</fullName>
    </recommendedName>
</protein>
<accession>A0A5N6XLE7</accession>
<comment type="subcellular location">
    <subcellularLocation>
        <location evidence="1">Membrane</location>
        <topology evidence="1">Multi-pass membrane protein</topology>
    </subcellularLocation>
</comment>
<keyword evidence="4 6" id="KW-0472">Membrane</keyword>
<dbReference type="InterPro" id="IPR052337">
    <property type="entry name" value="SAT4-like"/>
</dbReference>
<gene>
    <name evidence="8" type="ORF">BDV39DRAFT_188993</name>
</gene>
<proteinExistence type="inferred from homology"/>
<dbReference type="InterPro" id="IPR049326">
    <property type="entry name" value="Rhodopsin_dom_fungi"/>
</dbReference>
<dbReference type="PANTHER" id="PTHR33048:SF123">
    <property type="entry name" value="INTEGRAL MEMBRANE PROTEIN"/>
    <property type="match status" value="1"/>
</dbReference>
<keyword evidence="3 6" id="KW-1133">Transmembrane helix</keyword>
<dbReference type="PANTHER" id="PTHR33048">
    <property type="entry name" value="PTH11-LIKE INTEGRAL MEMBRANE PROTEIN (AFU_ORTHOLOGUE AFUA_5G11245)"/>
    <property type="match status" value="1"/>
</dbReference>
<dbReference type="GO" id="GO:0016020">
    <property type="term" value="C:membrane"/>
    <property type="evidence" value="ECO:0007669"/>
    <property type="project" value="UniProtKB-SubCell"/>
</dbReference>
<evidence type="ECO:0000256" key="1">
    <source>
        <dbReference type="ARBA" id="ARBA00004141"/>
    </source>
</evidence>
<dbReference type="Pfam" id="PF20684">
    <property type="entry name" value="Fung_rhodopsin"/>
    <property type="match status" value="1"/>
</dbReference>
<evidence type="ECO:0000256" key="3">
    <source>
        <dbReference type="ARBA" id="ARBA00022989"/>
    </source>
</evidence>
<evidence type="ECO:0000259" key="7">
    <source>
        <dbReference type="Pfam" id="PF20684"/>
    </source>
</evidence>
<evidence type="ECO:0000256" key="4">
    <source>
        <dbReference type="ARBA" id="ARBA00023136"/>
    </source>
</evidence>
<feature type="transmembrane region" description="Helical" evidence="6">
    <location>
        <begin position="26"/>
        <end position="46"/>
    </location>
</feature>
<sequence>MAEVWERSLSPERIAYLAQSRIPEIIFCNTALLVIATAGLLVRLFVRIRYLTGINLDDLLCVTSWFNSSVTKYGFGKHIGTVQNFGDRAMFLKLDFVTMLSYILALGAIKISFCLLYLHIFPGKKFRMACWWLLAILVAETIEEVLVVIFQCWPVHKAWDATGLVEGKCVDMTLFYYANFGIKLATDVALFAMPIPKVMRLKMAVGKRVGLVMMFSLGLLRPNQYEYQWVLVDAMNWSCVEVAVAIFIACIPSFKTFISYRSPTLQRLLGLANGDDSASPSNMYGTSTRRTYDGFSTGGRSSFKLKPVTGHSRADVEASHNGSQERIIHAGIQVTTDVSVKETF</sequence>
<dbReference type="Proteomes" id="UP000325945">
    <property type="component" value="Unassembled WGS sequence"/>
</dbReference>
<reference evidence="9" key="1">
    <citation type="submission" date="2019-04" db="EMBL/GenBank/DDBJ databases">
        <title>Friends and foes A comparative genomics studyof 23 Aspergillus species from section Flavi.</title>
        <authorList>
            <consortium name="DOE Joint Genome Institute"/>
            <person name="Kjaerbolling I."/>
            <person name="Vesth T."/>
            <person name="Frisvad J.C."/>
            <person name="Nybo J.L."/>
            <person name="Theobald S."/>
            <person name="Kildgaard S."/>
            <person name="Isbrandt T."/>
            <person name="Kuo A."/>
            <person name="Sato A."/>
            <person name="Lyhne E.K."/>
            <person name="Kogle M.E."/>
            <person name="Wiebenga A."/>
            <person name="Kun R.S."/>
            <person name="Lubbers R.J."/>
            <person name="Makela M.R."/>
            <person name="Barry K."/>
            <person name="Chovatia M."/>
            <person name="Clum A."/>
            <person name="Daum C."/>
            <person name="Haridas S."/>
            <person name="He G."/>
            <person name="LaButti K."/>
            <person name="Lipzen A."/>
            <person name="Mondo S."/>
            <person name="Riley R."/>
            <person name="Salamov A."/>
            <person name="Simmons B.A."/>
            <person name="Magnuson J.K."/>
            <person name="Henrissat B."/>
            <person name="Mortensen U.H."/>
            <person name="Larsen T.O."/>
            <person name="Devries R.P."/>
            <person name="Grigoriev I.V."/>
            <person name="Machida M."/>
            <person name="Baker S.E."/>
            <person name="Andersen M.R."/>
        </authorList>
    </citation>
    <scope>NUCLEOTIDE SEQUENCE [LARGE SCALE GENOMIC DNA]</scope>
    <source>
        <strain evidence="9">CBS 130017</strain>
    </source>
</reference>
<feature type="transmembrane region" description="Helical" evidence="6">
    <location>
        <begin position="99"/>
        <end position="118"/>
    </location>
</feature>
<comment type="similarity">
    <text evidence="5">Belongs to the SAT4 family.</text>
</comment>
<name>A0A5N6XLE7_9EURO</name>